<organism evidence="7 8">
    <name type="scientific">Anaerovibrio slackiae</name>
    <dbReference type="NCBI Taxonomy" id="2652309"/>
    <lineage>
        <taxon>Bacteria</taxon>
        <taxon>Bacillati</taxon>
        <taxon>Bacillota</taxon>
        <taxon>Negativicutes</taxon>
        <taxon>Selenomonadales</taxon>
        <taxon>Selenomonadaceae</taxon>
        <taxon>Anaerovibrio</taxon>
    </lineage>
</organism>
<evidence type="ECO:0000256" key="2">
    <source>
        <dbReference type="RuleBase" id="RU362116"/>
    </source>
</evidence>
<protein>
    <submittedName>
        <fullName evidence="7">Flagellar basal-body rod protein FlgF</fullName>
    </submittedName>
</protein>
<dbReference type="Proteomes" id="UP000433181">
    <property type="component" value="Unassembled WGS sequence"/>
</dbReference>
<dbReference type="SUPFAM" id="SSF117143">
    <property type="entry name" value="Flagellar hook protein flgE"/>
    <property type="match status" value="1"/>
</dbReference>
<feature type="region of interest" description="Disordered" evidence="3">
    <location>
        <begin position="204"/>
        <end position="224"/>
    </location>
</feature>
<dbReference type="GeneID" id="96777789"/>
<dbReference type="InterPro" id="IPR012836">
    <property type="entry name" value="FlgF"/>
</dbReference>
<dbReference type="InterPro" id="IPR019776">
    <property type="entry name" value="Flagellar_basal_body_rod_CS"/>
</dbReference>
<dbReference type="Pfam" id="PF22692">
    <property type="entry name" value="LlgE_F_G_D1"/>
    <property type="match status" value="1"/>
</dbReference>
<gene>
    <name evidence="7" type="primary">flgF</name>
    <name evidence="7" type="ORF">FYJ84_02580</name>
</gene>
<keyword evidence="8" id="KW-1185">Reference proteome</keyword>
<dbReference type="PANTHER" id="PTHR30435">
    <property type="entry name" value="FLAGELLAR PROTEIN"/>
    <property type="match status" value="1"/>
</dbReference>
<evidence type="ECO:0000313" key="7">
    <source>
        <dbReference type="EMBL" id="MSU07875.1"/>
    </source>
</evidence>
<dbReference type="Pfam" id="PF00460">
    <property type="entry name" value="Flg_bb_rod"/>
    <property type="match status" value="1"/>
</dbReference>
<name>A0A6I2UDG4_9FIRM</name>
<comment type="caution">
    <text evidence="7">The sequence shown here is derived from an EMBL/GenBank/DDBJ whole genome shotgun (WGS) entry which is preliminary data.</text>
</comment>
<dbReference type="AlphaFoldDB" id="A0A6I2UDG4"/>
<keyword evidence="7" id="KW-0282">Flagellum</keyword>
<feature type="domain" description="Flagellar hook protein FlgE/F/G-like D1" evidence="6">
    <location>
        <begin position="107"/>
        <end position="173"/>
    </location>
</feature>
<dbReference type="Pfam" id="PF06429">
    <property type="entry name" value="Flg_bbr_C"/>
    <property type="match status" value="1"/>
</dbReference>
<feature type="domain" description="Flagellar basal-body/hook protein C-terminal" evidence="5">
    <location>
        <begin position="218"/>
        <end position="262"/>
    </location>
</feature>
<dbReference type="PANTHER" id="PTHR30435:SF19">
    <property type="entry name" value="FLAGELLAR BASAL-BODY ROD PROTEIN FLGG"/>
    <property type="match status" value="1"/>
</dbReference>
<feature type="domain" description="Flagellar basal body rod protein N-terminal" evidence="4">
    <location>
        <begin position="5"/>
        <end position="35"/>
    </location>
</feature>
<keyword evidence="7" id="KW-0966">Cell projection</keyword>
<dbReference type="NCBIfam" id="TIGR02490">
    <property type="entry name" value="flgF"/>
    <property type="match status" value="1"/>
</dbReference>
<dbReference type="EMBL" id="VUNR01000003">
    <property type="protein sequence ID" value="MSU07875.1"/>
    <property type="molecule type" value="Genomic_DNA"/>
</dbReference>
<evidence type="ECO:0000259" key="4">
    <source>
        <dbReference type="Pfam" id="PF00460"/>
    </source>
</evidence>
<evidence type="ECO:0000259" key="5">
    <source>
        <dbReference type="Pfam" id="PF06429"/>
    </source>
</evidence>
<dbReference type="InterPro" id="IPR037925">
    <property type="entry name" value="FlgE/F/G-like"/>
</dbReference>
<dbReference type="GO" id="GO:0030694">
    <property type="term" value="C:bacterial-type flagellum basal body, rod"/>
    <property type="evidence" value="ECO:0007669"/>
    <property type="project" value="InterPro"/>
</dbReference>
<accession>A0A6I2UDG4</accession>
<evidence type="ECO:0000256" key="3">
    <source>
        <dbReference type="SAM" id="MobiDB-lite"/>
    </source>
</evidence>
<dbReference type="PROSITE" id="PS00588">
    <property type="entry name" value="FLAGELLA_BB_ROD"/>
    <property type="match status" value="1"/>
</dbReference>
<dbReference type="InterPro" id="IPR020013">
    <property type="entry name" value="Flagellar_FlgE/F/G"/>
</dbReference>
<reference evidence="7 8" key="1">
    <citation type="submission" date="2019-08" db="EMBL/GenBank/DDBJ databases">
        <title>In-depth cultivation of the pig gut microbiome towards novel bacterial diversity and tailored functional studies.</title>
        <authorList>
            <person name="Wylensek D."/>
            <person name="Hitch T.C.A."/>
            <person name="Clavel T."/>
        </authorList>
    </citation>
    <scope>NUCLEOTIDE SEQUENCE [LARGE SCALE GENOMIC DNA]</scope>
    <source>
        <strain evidence="7 8">WCA-693-APC-5D-A</strain>
    </source>
</reference>
<dbReference type="NCBIfam" id="TIGR03506">
    <property type="entry name" value="FlgEFG_subfam"/>
    <property type="match status" value="1"/>
</dbReference>
<comment type="subcellular location">
    <subcellularLocation>
        <location evidence="2">Bacterial flagellum basal body</location>
    </subcellularLocation>
</comment>
<dbReference type="InterPro" id="IPR001444">
    <property type="entry name" value="Flag_bb_rod_N"/>
</dbReference>
<dbReference type="RefSeq" id="WP_154405826.1">
    <property type="nucleotide sequence ID" value="NZ_JBGUUA010000098.1"/>
</dbReference>
<keyword evidence="2" id="KW-0975">Bacterial flagellum</keyword>
<proteinExistence type="inferred from homology"/>
<dbReference type="InterPro" id="IPR053967">
    <property type="entry name" value="LlgE_F_G-like_D1"/>
</dbReference>
<sequence length="268" mass="28963">MWRGLYTAATGMITETKRTDTIANNLANANTTGFKRDDAVTSDFEPMLIRRINDQSGPKDVTEFKGFSLGRKAPVVGELGLGSQVAAIATDHAQGSLQTTGNQLDFAVQGEGYFRIATPRGERYTRDGNFYRDSRSRLVTVNGNDVLDDRGRPITIPEETANFLVSPEGTISANGVQVARLGLVSFPGGDAVMAKEGSSLYRVDDPAQRPRQATGSVQQGALERSNTEVVSEMVNLIANYRAYEASSKAVTTQDSMLDKSVNEVGRNS</sequence>
<evidence type="ECO:0000313" key="8">
    <source>
        <dbReference type="Proteomes" id="UP000433181"/>
    </source>
</evidence>
<keyword evidence="7" id="KW-0969">Cilium</keyword>
<dbReference type="GO" id="GO:0071978">
    <property type="term" value="P:bacterial-type flagellum-dependent swarming motility"/>
    <property type="evidence" value="ECO:0007669"/>
    <property type="project" value="TreeGrafter"/>
</dbReference>
<evidence type="ECO:0000259" key="6">
    <source>
        <dbReference type="Pfam" id="PF22692"/>
    </source>
</evidence>
<dbReference type="InterPro" id="IPR010930">
    <property type="entry name" value="Flg_bb/hook_C_dom"/>
</dbReference>
<comment type="similarity">
    <text evidence="1 2">Belongs to the flagella basal body rod proteins family.</text>
</comment>
<evidence type="ECO:0000256" key="1">
    <source>
        <dbReference type="ARBA" id="ARBA00009677"/>
    </source>
</evidence>